<dbReference type="EnsemblMetazoa" id="Aqu2.1.00439_001">
    <property type="protein sequence ID" value="Aqu2.1.00439_001"/>
    <property type="gene ID" value="Aqu2.1.00439"/>
</dbReference>
<protein>
    <submittedName>
        <fullName evidence="2">Uncharacterized protein</fullName>
    </submittedName>
</protein>
<name>A0A1X7SED9_AMPQE</name>
<feature type="region of interest" description="Disordered" evidence="1">
    <location>
        <begin position="28"/>
        <end position="86"/>
    </location>
</feature>
<sequence>MVDTSGERQLANPLRTWKKSTPVAVPSLFGSRGQGRPEALAHEAPGGARPGCGCGSPRTNLASPPPSGRMRVVASSVDEDLRGVQS</sequence>
<accession>A0A1X7SED9</accession>
<organism evidence="2">
    <name type="scientific">Amphimedon queenslandica</name>
    <name type="common">Sponge</name>
    <dbReference type="NCBI Taxonomy" id="400682"/>
    <lineage>
        <taxon>Eukaryota</taxon>
        <taxon>Metazoa</taxon>
        <taxon>Porifera</taxon>
        <taxon>Demospongiae</taxon>
        <taxon>Heteroscleromorpha</taxon>
        <taxon>Haplosclerida</taxon>
        <taxon>Niphatidae</taxon>
        <taxon>Amphimedon</taxon>
    </lineage>
</organism>
<evidence type="ECO:0000256" key="1">
    <source>
        <dbReference type="SAM" id="MobiDB-lite"/>
    </source>
</evidence>
<proteinExistence type="predicted"/>
<reference evidence="2" key="1">
    <citation type="submission" date="2017-05" db="UniProtKB">
        <authorList>
            <consortium name="EnsemblMetazoa"/>
        </authorList>
    </citation>
    <scope>IDENTIFICATION</scope>
</reference>
<dbReference type="InParanoid" id="A0A1X7SED9"/>
<dbReference type="AlphaFoldDB" id="A0A1X7SED9"/>
<evidence type="ECO:0000313" key="2">
    <source>
        <dbReference type="EnsemblMetazoa" id="Aqu2.1.00439_001"/>
    </source>
</evidence>